<keyword evidence="1" id="KW-0282">Flagellum</keyword>
<dbReference type="Pfam" id="PF03692">
    <property type="entry name" value="CxxCxxCC"/>
    <property type="match status" value="1"/>
</dbReference>
<keyword evidence="1" id="KW-0966">Cell projection</keyword>
<keyword evidence="1" id="KW-0808">Transferase</keyword>
<accession>A0A212LZ22</accession>
<organism evidence="1">
    <name type="scientific">uncultured Sporomusa sp</name>
    <dbReference type="NCBI Taxonomy" id="307249"/>
    <lineage>
        <taxon>Bacteria</taxon>
        <taxon>Bacillati</taxon>
        <taxon>Bacillota</taxon>
        <taxon>Negativicutes</taxon>
        <taxon>Selenomonadales</taxon>
        <taxon>Sporomusaceae</taxon>
        <taxon>Sporomusa</taxon>
        <taxon>environmental samples</taxon>
    </lineage>
</organism>
<sequence length="221" mass="24732">MVKLKLFFNQAGEVDITGLNHTSTVQDFFEAVDEFLTENPLPCDACKEHCCKGRFKINMDSISAKKISKGKLERIIPKLFVDVGENKLEIFMVAGHKKCRYLDGLGRCLIYKERTASCRTYICIPQSACYRILDAAIVAEMHHAMRAEYLNAVIKDPATPPAAIEPAKALCQEIINTSIAYGCSNYSEILIKDCVRSDFAHSNVSPAEVCLFNELISRENL</sequence>
<dbReference type="InterPro" id="IPR005358">
    <property type="entry name" value="Puta_zinc/iron-chelating_dom"/>
</dbReference>
<proteinExistence type="predicted"/>
<dbReference type="RefSeq" id="WP_288185356.1">
    <property type="nucleotide sequence ID" value="NZ_LT608335.1"/>
</dbReference>
<dbReference type="GO" id="GO:0032259">
    <property type="term" value="P:methylation"/>
    <property type="evidence" value="ECO:0007669"/>
    <property type="project" value="UniProtKB-KW"/>
</dbReference>
<evidence type="ECO:0000313" key="1">
    <source>
        <dbReference type="EMBL" id="SCM82756.1"/>
    </source>
</evidence>
<dbReference type="AlphaFoldDB" id="A0A212LZ22"/>
<dbReference type="GO" id="GO:0008168">
    <property type="term" value="F:methyltransferase activity"/>
    <property type="evidence" value="ECO:0007669"/>
    <property type="project" value="UniProtKB-KW"/>
</dbReference>
<dbReference type="EMBL" id="FMJE01000005">
    <property type="protein sequence ID" value="SCM82756.1"/>
    <property type="molecule type" value="Genomic_DNA"/>
</dbReference>
<reference evidence="1" key="1">
    <citation type="submission" date="2016-08" db="EMBL/GenBank/DDBJ databases">
        <authorList>
            <person name="Seilhamer J.J."/>
        </authorList>
    </citation>
    <scope>NUCLEOTIDE SEQUENCE</scope>
    <source>
        <strain evidence="1">86</strain>
    </source>
</reference>
<keyword evidence="1" id="KW-0489">Methyltransferase</keyword>
<protein>
    <submittedName>
        <fullName evidence="1">Flagellin N-methylase</fullName>
    </submittedName>
</protein>
<name>A0A212LZ22_9FIRM</name>
<gene>
    <name evidence="1" type="ORF">KL86SPO_50527</name>
</gene>
<keyword evidence="1" id="KW-0969">Cilium</keyword>